<dbReference type="InterPro" id="IPR012349">
    <property type="entry name" value="Split_barrel_FMN-bd"/>
</dbReference>
<gene>
    <name evidence="1" type="ORF">GCM10009639_11480</name>
</gene>
<dbReference type="RefSeq" id="WP_344328363.1">
    <property type="nucleotide sequence ID" value="NZ_BAAAKJ010000054.1"/>
</dbReference>
<dbReference type="Pfam" id="PF12900">
    <property type="entry name" value="Pyridox_ox_2"/>
    <property type="match status" value="1"/>
</dbReference>
<dbReference type="Proteomes" id="UP001499863">
    <property type="component" value="Unassembled WGS sequence"/>
</dbReference>
<reference evidence="1 2" key="1">
    <citation type="journal article" date="2019" name="Int. J. Syst. Evol. Microbiol.">
        <title>The Global Catalogue of Microorganisms (GCM) 10K type strain sequencing project: providing services to taxonomists for standard genome sequencing and annotation.</title>
        <authorList>
            <consortium name="The Broad Institute Genomics Platform"/>
            <consortium name="The Broad Institute Genome Sequencing Center for Infectious Disease"/>
            <person name="Wu L."/>
            <person name="Ma J."/>
        </authorList>
    </citation>
    <scope>NUCLEOTIDE SEQUENCE [LARGE SCALE GENOMIC DNA]</scope>
    <source>
        <strain evidence="1 2">JCM 12393</strain>
    </source>
</reference>
<proteinExistence type="predicted"/>
<dbReference type="Gene3D" id="2.30.110.10">
    <property type="entry name" value="Electron Transport, Fmn-binding Protein, Chain A"/>
    <property type="match status" value="1"/>
</dbReference>
<evidence type="ECO:0000313" key="1">
    <source>
        <dbReference type="EMBL" id="GAA1386998.1"/>
    </source>
</evidence>
<evidence type="ECO:0000313" key="2">
    <source>
        <dbReference type="Proteomes" id="UP001499863"/>
    </source>
</evidence>
<sequence length="227" mass="24404">MNRTPDLDTVRRADAAEVARRIAEHRDQLGLDDRALAHQAAMSPAYFRHLLEAGPAFDPAGFVRIAAALRMTWAELLEGRPDAPPGRTQPPPGVPRPLLLPLSAPECWLLVGTHGVGRVGLPGAPAPTVYPVNYVVDGRTIVYHTTPRGAAAAADGSPVSFQADHIDDRLTEGWSVLMLGAAHHVDDAEEERRLARLPGATPWAGGDRPLWVRITPDEVTGRRLGSG</sequence>
<comment type="caution">
    <text evidence="1">The sequence shown here is derived from an EMBL/GenBank/DDBJ whole genome shotgun (WGS) entry which is preliminary data.</text>
</comment>
<accession>A0ABN1XPJ4</accession>
<keyword evidence="2" id="KW-1185">Reference proteome</keyword>
<dbReference type="EMBL" id="BAAAKJ010000054">
    <property type="protein sequence ID" value="GAA1386998.1"/>
    <property type="molecule type" value="Genomic_DNA"/>
</dbReference>
<dbReference type="InterPro" id="IPR010982">
    <property type="entry name" value="Lambda_DNA-bd_dom_sf"/>
</dbReference>
<name>A0ABN1XPJ4_9ACTN</name>
<dbReference type="SUPFAM" id="SSF50475">
    <property type="entry name" value="FMN-binding split barrel"/>
    <property type="match status" value="1"/>
</dbReference>
<protein>
    <submittedName>
        <fullName evidence="1">Pyridoxamine 5'-phosphate oxidase family protein</fullName>
    </submittedName>
</protein>
<dbReference type="SUPFAM" id="SSF47413">
    <property type="entry name" value="lambda repressor-like DNA-binding domains"/>
    <property type="match status" value="1"/>
</dbReference>
<organism evidence="1 2">
    <name type="scientific">Kitasatospora putterlickiae</name>
    <dbReference type="NCBI Taxonomy" id="221725"/>
    <lineage>
        <taxon>Bacteria</taxon>
        <taxon>Bacillati</taxon>
        <taxon>Actinomycetota</taxon>
        <taxon>Actinomycetes</taxon>
        <taxon>Kitasatosporales</taxon>
        <taxon>Streptomycetaceae</taxon>
        <taxon>Kitasatospora</taxon>
    </lineage>
</organism>
<dbReference type="InterPro" id="IPR024747">
    <property type="entry name" value="Pyridox_Oxase-rel"/>
</dbReference>